<dbReference type="Pfam" id="PF03466">
    <property type="entry name" value="LysR_substrate"/>
    <property type="match status" value="1"/>
</dbReference>
<organism evidence="6 7">
    <name type="scientific">Aliikangiella coralliicola</name>
    <dbReference type="NCBI Taxonomy" id="2592383"/>
    <lineage>
        <taxon>Bacteria</taxon>
        <taxon>Pseudomonadati</taxon>
        <taxon>Pseudomonadota</taxon>
        <taxon>Gammaproteobacteria</taxon>
        <taxon>Oceanospirillales</taxon>
        <taxon>Pleioneaceae</taxon>
        <taxon>Aliikangiella</taxon>
    </lineage>
</organism>
<dbReference type="AlphaFoldDB" id="A0A545UJA3"/>
<evidence type="ECO:0000256" key="2">
    <source>
        <dbReference type="ARBA" id="ARBA00023015"/>
    </source>
</evidence>
<dbReference type="PANTHER" id="PTHR30579">
    <property type="entry name" value="TRANSCRIPTIONAL REGULATOR"/>
    <property type="match status" value="1"/>
</dbReference>
<evidence type="ECO:0000256" key="4">
    <source>
        <dbReference type="ARBA" id="ARBA00023163"/>
    </source>
</evidence>
<dbReference type="InterPro" id="IPR036390">
    <property type="entry name" value="WH_DNA-bd_sf"/>
</dbReference>
<dbReference type="PANTHER" id="PTHR30579:SF2">
    <property type="entry name" value="HTH-TYPE TRANSCRIPTIONAL REGULATOR ARGP"/>
    <property type="match status" value="1"/>
</dbReference>
<dbReference type="PROSITE" id="PS50931">
    <property type="entry name" value="HTH_LYSR"/>
    <property type="match status" value="1"/>
</dbReference>
<accession>A0A545UJA3</accession>
<keyword evidence="2" id="KW-0805">Transcription regulation</keyword>
<dbReference type="RefSeq" id="WP_142891606.1">
    <property type="nucleotide sequence ID" value="NZ_ML660160.1"/>
</dbReference>
<dbReference type="CDD" id="cd05466">
    <property type="entry name" value="PBP2_LTTR_substrate"/>
    <property type="match status" value="1"/>
</dbReference>
<dbReference type="Pfam" id="PF00126">
    <property type="entry name" value="HTH_1"/>
    <property type="match status" value="1"/>
</dbReference>
<dbReference type="InterPro" id="IPR000847">
    <property type="entry name" value="LysR_HTH_N"/>
</dbReference>
<dbReference type="SUPFAM" id="SSF46785">
    <property type="entry name" value="Winged helix' DNA-binding domain"/>
    <property type="match status" value="1"/>
</dbReference>
<evidence type="ECO:0000259" key="5">
    <source>
        <dbReference type="PROSITE" id="PS50931"/>
    </source>
</evidence>
<dbReference type="PRINTS" id="PR00039">
    <property type="entry name" value="HTHLYSR"/>
</dbReference>
<reference evidence="6 7" key="1">
    <citation type="submission" date="2019-07" db="EMBL/GenBank/DDBJ databases">
        <title>Draft genome for Aliikangiella sp. M105.</title>
        <authorList>
            <person name="Wang G."/>
        </authorList>
    </citation>
    <scope>NUCLEOTIDE SEQUENCE [LARGE SCALE GENOMIC DNA]</scope>
    <source>
        <strain evidence="6 7">M105</strain>
    </source>
</reference>
<evidence type="ECO:0000313" key="7">
    <source>
        <dbReference type="Proteomes" id="UP000315439"/>
    </source>
</evidence>
<name>A0A545UJA3_9GAMM</name>
<dbReference type="InterPro" id="IPR036388">
    <property type="entry name" value="WH-like_DNA-bd_sf"/>
</dbReference>
<protein>
    <submittedName>
        <fullName evidence="6">LysR family transcriptional regulator</fullName>
    </submittedName>
</protein>
<dbReference type="Gene3D" id="1.10.10.10">
    <property type="entry name" value="Winged helix-like DNA-binding domain superfamily/Winged helix DNA-binding domain"/>
    <property type="match status" value="1"/>
</dbReference>
<feature type="domain" description="HTH lysR-type" evidence="5">
    <location>
        <begin position="1"/>
        <end position="60"/>
    </location>
</feature>
<comment type="caution">
    <text evidence="6">The sequence shown here is derived from an EMBL/GenBank/DDBJ whole genome shotgun (WGS) entry which is preliminary data.</text>
</comment>
<dbReference type="Proteomes" id="UP000315439">
    <property type="component" value="Unassembled WGS sequence"/>
</dbReference>
<dbReference type="GO" id="GO:0003700">
    <property type="term" value="F:DNA-binding transcription factor activity"/>
    <property type="evidence" value="ECO:0007669"/>
    <property type="project" value="InterPro"/>
</dbReference>
<dbReference type="OrthoDB" id="3252676at2"/>
<dbReference type="EMBL" id="VIKS01000001">
    <property type="protein sequence ID" value="TQV89542.1"/>
    <property type="molecule type" value="Genomic_DNA"/>
</dbReference>
<dbReference type="SUPFAM" id="SSF53850">
    <property type="entry name" value="Periplasmic binding protein-like II"/>
    <property type="match status" value="1"/>
</dbReference>
<sequence>MKLNTDRLNAFYQVGIEKNFGKAADVLCITQSALSQRVLKLEQELGTNLLIRSTDGIALTESGKYLFDYVKDLEIREKEALNHVTGQSAMANGIIRVGAFSSVMRSVVMPALIPLINSAHQLKAEFLSRELRELPSLLISGEVDFILTYEKTREPGEESVFVGNETMVHIRNRSPKFRTLTPCFLDHDVHDMTTYDFFEQQGMGDLEFDRSFYDDVYGLIDGVRMGFGEAIVSKHMVKEDDEIEIVQHEQTVQSPIILSYIKNRYISNLQREVITHLLENMPKYL</sequence>
<keyword evidence="7" id="KW-1185">Reference proteome</keyword>
<evidence type="ECO:0000256" key="3">
    <source>
        <dbReference type="ARBA" id="ARBA00023125"/>
    </source>
</evidence>
<dbReference type="GO" id="GO:0003677">
    <property type="term" value="F:DNA binding"/>
    <property type="evidence" value="ECO:0007669"/>
    <property type="project" value="UniProtKB-KW"/>
</dbReference>
<evidence type="ECO:0000256" key="1">
    <source>
        <dbReference type="ARBA" id="ARBA00009437"/>
    </source>
</evidence>
<dbReference type="InterPro" id="IPR050176">
    <property type="entry name" value="LTTR"/>
</dbReference>
<keyword evidence="4" id="KW-0804">Transcription</keyword>
<evidence type="ECO:0000313" key="6">
    <source>
        <dbReference type="EMBL" id="TQV89542.1"/>
    </source>
</evidence>
<proteinExistence type="inferred from homology"/>
<keyword evidence="3" id="KW-0238">DNA-binding</keyword>
<comment type="similarity">
    <text evidence="1">Belongs to the LysR transcriptional regulatory family.</text>
</comment>
<dbReference type="InterPro" id="IPR005119">
    <property type="entry name" value="LysR_subst-bd"/>
</dbReference>
<gene>
    <name evidence="6" type="ORF">FLL46_01270</name>
</gene>